<sequence length="296" mass="34256">MYATECEDNEPYVPYPDSDSSDKYWVCFNKSGEPRSYACPPYLRFDEMTRSCTVYLSPNPIGKCTREGEKFKDPEDSECEKYFECNYELLPIYLSCNLNENFNPLFQQCVPKTEYNCNIPDCFDPKFQDRKWVVKESCESYYECIGDVPIQVKCPGKMYFNPHVQACMHNTNDVCKVPNSKPDLLVNIDTMCKGNVGKFLTDPYYCKGYYYCVDETTPYWSTYDNDLYFTNGICTKTRPQSCTCEDEDWANNGKTSVEVPHPDKTKFYVCTKGNLPQEKSCPSGTIFDGKQKVCVF</sequence>
<evidence type="ECO:0000313" key="2">
    <source>
        <dbReference type="EMBL" id="CAD7080588.1"/>
    </source>
</evidence>
<dbReference type="Proteomes" id="UP000594454">
    <property type="component" value="Chromosome 2"/>
</dbReference>
<keyword evidence="3" id="KW-1185">Reference proteome</keyword>
<organism evidence="2 3">
    <name type="scientific">Hermetia illucens</name>
    <name type="common">Black soldier fly</name>
    <dbReference type="NCBI Taxonomy" id="343691"/>
    <lineage>
        <taxon>Eukaryota</taxon>
        <taxon>Metazoa</taxon>
        <taxon>Ecdysozoa</taxon>
        <taxon>Arthropoda</taxon>
        <taxon>Hexapoda</taxon>
        <taxon>Insecta</taxon>
        <taxon>Pterygota</taxon>
        <taxon>Neoptera</taxon>
        <taxon>Endopterygota</taxon>
        <taxon>Diptera</taxon>
        <taxon>Brachycera</taxon>
        <taxon>Stratiomyomorpha</taxon>
        <taxon>Stratiomyidae</taxon>
        <taxon>Hermetiinae</taxon>
        <taxon>Hermetia</taxon>
    </lineage>
</organism>
<evidence type="ECO:0000313" key="3">
    <source>
        <dbReference type="Proteomes" id="UP000594454"/>
    </source>
</evidence>
<feature type="domain" description="Chitin-binding type-2" evidence="1">
    <location>
        <begin position="3"/>
        <end position="52"/>
    </location>
</feature>
<dbReference type="EMBL" id="LR899010">
    <property type="protein sequence ID" value="CAD7080588.1"/>
    <property type="molecule type" value="Genomic_DNA"/>
</dbReference>
<dbReference type="SUPFAM" id="SSF57625">
    <property type="entry name" value="Invertebrate chitin-binding proteins"/>
    <property type="match status" value="4"/>
</dbReference>
<proteinExistence type="predicted"/>
<dbReference type="Pfam" id="PF01607">
    <property type="entry name" value="CBM_14"/>
    <property type="match status" value="2"/>
</dbReference>
<dbReference type="AlphaFoldDB" id="A0A7R8UHA4"/>
<feature type="domain" description="Chitin-binding type-2" evidence="1">
    <location>
        <begin position="241"/>
        <end position="296"/>
    </location>
</feature>
<evidence type="ECO:0000259" key="1">
    <source>
        <dbReference type="PROSITE" id="PS50940"/>
    </source>
</evidence>
<accession>A0A7R8UHA4</accession>
<dbReference type="PROSITE" id="PS50940">
    <property type="entry name" value="CHIT_BIND_II"/>
    <property type="match status" value="4"/>
</dbReference>
<dbReference type="SMART" id="SM00494">
    <property type="entry name" value="ChtBD2"/>
    <property type="match status" value="4"/>
</dbReference>
<name>A0A7R8UHA4_HERIL</name>
<protein>
    <recommendedName>
        <fullName evidence="1">Chitin-binding type-2 domain-containing protein</fullName>
    </recommendedName>
</protein>
<dbReference type="InterPro" id="IPR036508">
    <property type="entry name" value="Chitin-bd_dom_sf"/>
</dbReference>
<dbReference type="InterPro" id="IPR002557">
    <property type="entry name" value="Chitin-bd_dom"/>
</dbReference>
<dbReference type="OrthoDB" id="6020543at2759"/>
<dbReference type="GO" id="GO:0005576">
    <property type="term" value="C:extracellular region"/>
    <property type="evidence" value="ECO:0007669"/>
    <property type="project" value="InterPro"/>
</dbReference>
<dbReference type="InParanoid" id="A0A7R8UHA4"/>
<reference evidence="2 3" key="1">
    <citation type="submission" date="2020-11" db="EMBL/GenBank/DDBJ databases">
        <authorList>
            <person name="Wallbank WR R."/>
            <person name="Pardo Diaz C."/>
            <person name="Kozak K."/>
            <person name="Martin S."/>
            <person name="Jiggins C."/>
            <person name="Moest M."/>
            <person name="Warren A I."/>
            <person name="Generalovic N T."/>
            <person name="Byers J.R.P. K."/>
            <person name="Montejo-Kovacevich G."/>
            <person name="Yen C E."/>
        </authorList>
    </citation>
    <scope>NUCLEOTIDE SEQUENCE [LARGE SCALE GENOMIC DNA]</scope>
</reference>
<dbReference type="GO" id="GO:0008061">
    <property type="term" value="F:chitin binding"/>
    <property type="evidence" value="ECO:0007669"/>
    <property type="project" value="InterPro"/>
</dbReference>
<feature type="domain" description="Chitin-binding type-2" evidence="1">
    <location>
        <begin position="61"/>
        <end position="119"/>
    </location>
</feature>
<dbReference type="Gene3D" id="2.170.140.10">
    <property type="entry name" value="Chitin binding domain"/>
    <property type="match status" value="2"/>
</dbReference>
<dbReference type="FunCoup" id="A0A7R8UHA4">
    <property type="interactions" value="19"/>
</dbReference>
<gene>
    <name evidence="2" type="ORF">HERILL_LOCUS3734</name>
</gene>
<feature type="domain" description="Chitin-binding type-2" evidence="1">
    <location>
        <begin position="136"/>
        <end position="177"/>
    </location>
</feature>